<dbReference type="PANTHER" id="PTHR31927">
    <property type="entry name" value="FI07246P-RELATED-RELATED"/>
    <property type="match status" value="1"/>
</dbReference>
<dbReference type="GO" id="GO:0008010">
    <property type="term" value="F:structural constituent of chitin-based larval cuticle"/>
    <property type="evidence" value="ECO:0007669"/>
    <property type="project" value="TreeGrafter"/>
</dbReference>
<proteinExistence type="predicted"/>
<accession>A0A1B0A464</accession>
<dbReference type="GO" id="GO:0040003">
    <property type="term" value="P:chitin-based cuticle development"/>
    <property type="evidence" value="ECO:0007669"/>
    <property type="project" value="TreeGrafter"/>
</dbReference>
<dbReference type="VEuPathDB" id="VectorBase:GPAI033973"/>
<organism evidence="2 3">
    <name type="scientific">Glossina pallidipes</name>
    <name type="common">Tsetse fly</name>
    <dbReference type="NCBI Taxonomy" id="7398"/>
    <lineage>
        <taxon>Eukaryota</taxon>
        <taxon>Metazoa</taxon>
        <taxon>Ecdysozoa</taxon>
        <taxon>Arthropoda</taxon>
        <taxon>Hexapoda</taxon>
        <taxon>Insecta</taxon>
        <taxon>Pterygota</taxon>
        <taxon>Neoptera</taxon>
        <taxon>Endopterygota</taxon>
        <taxon>Diptera</taxon>
        <taxon>Brachycera</taxon>
        <taxon>Muscomorpha</taxon>
        <taxon>Hippoboscoidea</taxon>
        <taxon>Glossinidae</taxon>
        <taxon>Glossina</taxon>
    </lineage>
</organism>
<reference evidence="3" key="1">
    <citation type="submission" date="2014-03" db="EMBL/GenBank/DDBJ databases">
        <authorList>
            <person name="Aksoy S."/>
            <person name="Warren W."/>
            <person name="Wilson R.K."/>
        </authorList>
    </citation>
    <scope>NUCLEOTIDE SEQUENCE [LARGE SCALE GENOMIC DNA]</scope>
    <source>
        <strain evidence="3">IAEA</strain>
    </source>
</reference>
<name>A0A1B0A464_GLOPL</name>
<dbReference type="InterPro" id="IPR004145">
    <property type="entry name" value="DUF243"/>
</dbReference>
<evidence type="ECO:0000313" key="3">
    <source>
        <dbReference type="Proteomes" id="UP000092445"/>
    </source>
</evidence>
<dbReference type="AlphaFoldDB" id="A0A1B0A464"/>
<dbReference type="Pfam" id="PF03103">
    <property type="entry name" value="DUF243"/>
    <property type="match status" value="1"/>
</dbReference>
<sequence length="407" mass="44108">MILSSPLGNNNTANRFIIFLIEKLSRPKKRLTLSLIFTKFFVKPPEYAANISLRVSSTTGQQVKRKGEDESAPMQSTSYFVSETQVTYGAKYLINNCHDLDQSKAQLTYSSSGSYSGNSLGNAGLPLHDVQQGHYTYGPPPTTMDSYNLHGNGNIVAGSHDGRGFSYQPLKHPQSVIYHSLSPNNNGGSFENVGSYAAGNNESGGITYQPLNFPKPNTFANSIGGVGPSALSNFGSTGITDNVPAPAHAAADYHKEFYVFSAPNNELDNADDIARAQNAAKKTLRVIFIKTPENSGLEKVAIDLAKSALEQKTAIYVLNKDADLSGLADKLRSLNHNSPNKPEVHFVKYRTNEDAENAKKAIQSQYDSLNGESKHYQEGVAPVLNFASNANDHLSISNNPPNTYLPA</sequence>
<dbReference type="EnsemblMetazoa" id="GPAI033973-RA">
    <property type="protein sequence ID" value="GPAI033973-PA"/>
    <property type="gene ID" value="GPAI033973"/>
</dbReference>
<feature type="domain" description="DUF243" evidence="1">
    <location>
        <begin position="251"/>
        <end position="352"/>
    </location>
</feature>
<dbReference type="Proteomes" id="UP000092445">
    <property type="component" value="Unassembled WGS sequence"/>
</dbReference>
<protein>
    <submittedName>
        <fullName evidence="2">DM5 domain-containing protein</fullName>
    </submittedName>
</protein>
<dbReference type="GO" id="GO:0062129">
    <property type="term" value="C:chitin-based extracellular matrix"/>
    <property type="evidence" value="ECO:0007669"/>
    <property type="project" value="TreeGrafter"/>
</dbReference>
<evidence type="ECO:0000259" key="1">
    <source>
        <dbReference type="SMART" id="SM00690"/>
    </source>
</evidence>
<dbReference type="PANTHER" id="PTHR31927:SF2">
    <property type="entry name" value="FI07246P-RELATED"/>
    <property type="match status" value="1"/>
</dbReference>
<reference evidence="2" key="2">
    <citation type="submission" date="2020-05" db="UniProtKB">
        <authorList>
            <consortium name="EnsemblMetazoa"/>
        </authorList>
    </citation>
    <scope>IDENTIFICATION</scope>
    <source>
        <strain evidence="2">IAEA</strain>
    </source>
</reference>
<keyword evidence="3" id="KW-1185">Reference proteome</keyword>
<evidence type="ECO:0000313" key="2">
    <source>
        <dbReference type="EnsemblMetazoa" id="GPAI033973-PA"/>
    </source>
</evidence>
<dbReference type="SMART" id="SM00690">
    <property type="entry name" value="DM5"/>
    <property type="match status" value="1"/>
</dbReference>
<dbReference type="STRING" id="7398.A0A1B0A464"/>